<evidence type="ECO:0000313" key="2">
    <source>
        <dbReference type="EMBL" id="JAD97425.1"/>
    </source>
</evidence>
<organism evidence="2">
    <name type="scientific">Arundo donax</name>
    <name type="common">Giant reed</name>
    <name type="synonym">Donax arundinaceus</name>
    <dbReference type="NCBI Taxonomy" id="35708"/>
    <lineage>
        <taxon>Eukaryota</taxon>
        <taxon>Viridiplantae</taxon>
        <taxon>Streptophyta</taxon>
        <taxon>Embryophyta</taxon>
        <taxon>Tracheophyta</taxon>
        <taxon>Spermatophyta</taxon>
        <taxon>Magnoliopsida</taxon>
        <taxon>Liliopsida</taxon>
        <taxon>Poales</taxon>
        <taxon>Poaceae</taxon>
        <taxon>PACMAD clade</taxon>
        <taxon>Arundinoideae</taxon>
        <taxon>Arundineae</taxon>
        <taxon>Arundo</taxon>
    </lineage>
</organism>
<protein>
    <submittedName>
        <fullName evidence="2">GUN6</fullName>
    </submittedName>
</protein>
<evidence type="ECO:0000256" key="1">
    <source>
        <dbReference type="SAM" id="MobiDB-lite"/>
    </source>
</evidence>
<reference evidence="2" key="1">
    <citation type="submission" date="2014-09" db="EMBL/GenBank/DDBJ databases">
        <authorList>
            <person name="Magalhaes I.L.F."/>
            <person name="Oliveira U."/>
            <person name="Santos F.R."/>
            <person name="Vidigal T.H.D.A."/>
            <person name="Brescovit A.D."/>
            <person name="Santos A.J."/>
        </authorList>
    </citation>
    <scope>NUCLEOTIDE SEQUENCE</scope>
    <source>
        <tissue evidence="2">Shoot tissue taken approximately 20 cm above the soil surface</tissue>
    </source>
</reference>
<proteinExistence type="predicted"/>
<feature type="region of interest" description="Disordered" evidence="1">
    <location>
        <begin position="1"/>
        <end position="91"/>
    </location>
</feature>
<accession>A0A0A9EHS1</accession>
<sequence length="115" mass="12648">MVGYAADPPPRELAPVGGGAPGEDRVQGRGRLLLQPGAQPEPARRRRGRRAQRQQRRVPRGARRVPAVGAHHIHQRAAHGPPRLLLGPPQPGRVGRRLIKLPLTIHHSEMTNIWA</sequence>
<dbReference type="EMBL" id="GBRH01200470">
    <property type="protein sequence ID" value="JAD97425.1"/>
    <property type="molecule type" value="Transcribed_RNA"/>
</dbReference>
<dbReference type="AlphaFoldDB" id="A0A0A9EHS1"/>
<reference evidence="2" key="2">
    <citation type="journal article" date="2015" name="Data Brief">
        <title>Shoot transcriptome of the giant reed, Arundo donax.</title>
        <authorList>
            <person name="Barrero R.A."/>
            <person name="Guerrero F.D."/>
            <person name="Moolhuijzen P."/>
            <person name="Goolsby J.A."/>
            <person name="Tidwell J."/>
            <person name="Bellgard S.E."/>
            <person name="Bellgard M.I."/>
        </authorList>
    </citation>
    <scope>NUCLEOTIDE SEQUENCE</scope>
    <source>
        <tissue evidence="2">Shoot tissue taken approximately 20 cm above the soil surface</tissue>
    </source>
</reference>
<name>A0A0A9EHS1_ARUDO</name>
<feature type="compositionally biased region" description="Basic residues" evidence="1">
    <location>
        <begin position="44"/>
        <end position="63"/>
    </location>
</feature>